<dbReference type="AlphaFoldDB" id="A0ABD1T8I3"/>
<organism evidence="1 2">
    <name type="scientific">Forsythia ovata</name>
    <dbReference type="NCBI Taxonomy" id="205694"/>
    <lineage>
        <taxon>Eukaryota</taxon>
        <taxon>Viridiplantae</taxon>
        <taxon>Streptophyta</taxon>
        <taxon>Embryophyta</taxon>
        <taxon>Tracheophyta</taxon>
        <taxon>Spermatophyta</taxon>
        <taxon>Magnoliopsida</taxon>
        <taxon>eudicotyledons</taxon>
        <taxon>Gunneridae</taxon>
        <taxon>Pentapetalae</taxon>
        <taxon>asterids</taxon>
        <taxon>lamiids</taxon>
        <taxon>Lamiales</taxon>
        <taxon>Oleaceae</taxon>
        <taxon>Forsythieae</taxon>
        <taxon>Forsythia</taxon>
    </lineage>
</organism>
<dbReference type="Proteomes" id="UP001604277">
    <property type="component" value="Unassembled WGS sequence"/>
</dbReference>
<reference evidence="2" key="1">
    <citation type="submission" date="2024-07" db="EMBL/GenBank/DDBJ databases">
        <title>Two chromosome-level genome assemblies of Korean endemic species Abeliophyllum distichum and Forsythia ovata (Oleaceae).</title>
        <authorList>
            <person name="Jang H."/>
        </authorList>
    </citation>
    <scope>NUCLEOTIDE SEQUENCE [LARGE SCALE GENOMIC DNA]</scope>
</reference>
<accession>A0ABD1T8I3</accession>
<proteinExistence type="predicted"/>
<gene>
    <name evidence="1" type="ORF">Fot_32676</name>
</gene>
<name>A0ABD1T8I3_9LAMI</name>
<evidence type="ECO:0000313" key="1">
    <source>
        <dbReference type="EMBL" id="KAL2509029.1"/>
    </source>
</evidence>
<sequence>MVEAESQIAILTKKLDDALNAQNIASEALETANGENRQLTAEAFAKQEDVLKIKVDLDEALKGKAEVEAQKEELAKNVRQHAVITTLRSECPDLDLSSLEAKFPSMDIEDPHEE</sequence>
<dbReference type="EMBL" id="JBFOLJ010000009">
    <property type="protein sequence ID" value="KAL2509029.1"/>
    <property type="molecule type" value="Genomic_DNA"/>
</dbReference>
<keyword evidence="2" id="KW-1185">Reference proteome</keyword>
<evidence type="ECO:0000313" key="2">
    <source>
        <dbReference type="Proteomes" id="UP001604277"/>
    </source>
</evidence>
<comment type="caution">
    <text evidence="1">The sequence shown here is derived from an EMBL/GenBank/DDBJ whole genome shotgun (WGS) entry which is preliminary data.</text>
</comment>
<protein>
    <submittedName>
        <fullName evidence="1">Uncharacterized protein</fullName>
    </submittedName>
</protein>